<reference evidence="1" key="1">
    <citation type="submission" date="2022-11" db="EMBL/GenBank/DDBJ databases">
        <title>Alteromonas sp. nov., isolated from sea water of the Qingdao.</title>
        <authorList>
            <person name="Wang Q."/>
        </authorList>
    </citation>
    <scope>NUCLEOTIDE SEQUENCE</scope>
    <source>
        <strain evidence="1">ASW11-7</strain>
    </source>
</reference>
<name>A0ABT3P6J1_9ALTE</name>
<dbReference type="RefSeq" id="WP_265617100.1">
    <property type="nucleotide sequence ID" value="NZ_JAPFRD010000010.1"/>
</dbReference>
<keyword evidence="2" id="KW-1185">Reference proteome</keyword>
<evidence type="ECO:0000313" key="2">
    <source>
        <dbReference type="Proteomes" id="UP001142810"/>
    </source>
</evidence>
<dbReference type="Proteomes" id="UP001142810">
    <property type="component" value="Unassembled WGS sequence"/>
</dbReference>
<comment type="caution">
    <text evidence="1">The sequence shown here is derived from an EMBL/GenBank/DDBJ whole genome shotgun (WGS) entry which is preliminary data.</text>
</comment>
<protein>
    <submittedName>
        <fullName evidence="1">Uncharacterized protein</fullName>
    </submittedName>
</protein>
<sequence length="53" mass="5894">MENSKVEQSEVLLTNLIALQDINNEKFTIPHDDVVVTLKTVISLLVATQSEVI</sequence>
<evidence type="ECO:0000313" key="1">
    <source>
        <dbReference type="EMBL" id="MCW8108378.1"/>
    </source>
</evidence>
<gene>
    <name evidence="1" type="ORF">OPS25_07720</name>
</gene>
<dbReference type="EMBL" id="JAPFRD010000010">
    <property type="protein sequence ID" value="MCW8108378.1"/>
    <property type="molecule type" value="Genomic_DNA"/>
</dbReference>
<organism evidence="1 2">
    <name type="scientific">Alteromonas aquimaris</name>
    <dbReference type="NCBI Taxonomy" id="2998417"/>
    <lineage>
        <taxon>Bacteria</taxon>
        <taxon>Pseudomonadati</taxon>
        <taxon>Pseudomonadota</taxon>
        <taxon>Gammaproteobacteria</taxon>
        <taxon>Alteromonadales</taxon>
        <taxon>Alteromonadaceae</taxon>
        <taxon>Alteromonas/Salinimonas group</taxon>
        <taxon>Alteromonas</taxon>
    </lineage>
</organism>
<accession>A0ABT3P6J1</accession>
<proteinExistence type="predicted"/>